<organism evidence="2 3">
    <name type="scientific">Kribbella amoyensis</name>
    <dbReference type="NCBI Taxonomy" id="996641"/>
    <lineage>
        <taxon>Bacteria</taxon>
        <taxon>Bacillati</taxon>
        <taxon>Actinomycetota</taxon>
        <taxon>Actinomycetes</taxon>
        <taxon>Propionibacteriales</taxon>
        <taxon>Kribbellaceae</taxon>
        <taxon>Kribbella</taxon>
    </lineage>
</organism>
<accession>A0A561C0V2</accession>
<sequence length="156" mass="16472">MLVPRWLRSSRQRRLAVLTSSLVTVAALGATVSSPAATAAPEEPAAEIAGPADCKAGLTFTDPYRVASNNTVRAGFRLTSNCGGKASIGFWVEGPVANAWEEFRNFPPGGGGYGVNYKVGRCRPGTYRAYATVLFSAADGTAVELRRNSNKVKISC</sequence>
<dbReference type="AlphaFoldDB" id="A0A561C0V2"/>
<evidence type="ECO:0000313" key="2">
    <source>
        <dbReference type="EMBL" id="TWD84775.1"/>
    </source>
</evidence>
<protein>
    <recommendedName>
        <fullName evidence="4">Secreted protein</fullName>
    </recommendedName>
</protein>
<dbReference type="EMBL" id="VIVK01000001">
    <property type="protein sequence ID" value="TWD84775.1"/>
    <property type="molecule type" value="Genomic_DNA"/>
</dbReference>
<proteinExistence type="predicted"/>
<gene>
    <name evidence="2" type="ORF">FB561_5971</name>
</gene>
<reference evidence="2 3" key="1">
    <citation type="submission" date="2019-06" db="EMBL/GenBank/DDBJ databases">
        <title>Sequencing the genomes of 1000 actinobacteria strains.</title>
        <authorList>
            <person name="Klenk H.-P."/>
        </authorList>
    </citation>
    <scope>NUCLEOTIDE SEQUENCE [LARGE SCALE GENOMIC DNA]</scope>
    <source>
        <strain evidence="2 3">DSM 24683</strain>
    </source>
</reference>
<dbReference type="Proteomes" id="UP000318380">
    <property type="component" value="Unassembled WGS sequence"/>
</dbReference>
<evidence type="ECO:0000256" key="1">
    <source>
        <dbReference type="SAM" id="SignalP"/>
    </source>
</evidence>
<evidence type="ECO:0000313" key="3">
    <source>
        <dbReference type="Proteomes" id="UP000318380"/>
    </source>
</evidence>
<evidence type="ECO:0008006" key="4">
    <source>
        <dbReference type="Google" id="ProtNLM"/>
    </source>
</evidence>
<keyword evidence="3" id="KW-1185">Reference proteome</keyword>
<name>A0A561C0V2_9ACTN</name>
<comment type="caution">
    <text evidence="2">The sequence shown here is derived from an EMBL/GenBank/DDBJ whole genome shotgun (WGS) entry which is preliminary data.</text>
</comment>
<feature type="chain" id="PRO_5021994827" description="Secreted protein" evidence="1">
    <location>
        <begin position="40"/>
        <end position="156"/>
    </location>
</feature>
<feature type="signal peptide" evidence="1">
    <location>
        <begin position="1"/>
        <end position="39"/>
    </location>
</feature>
<keyword evidence="1" id="KW-0732">Signal</keyword>